<keyword evidence="4 6" id="KW-1133">Transmembrane helix</keyword>
<reference evidence="8" key="1">
    <citation type="journal article" date="2017" name="Genome Announc.">
        <title>Complete Genome Sequence of Mycobacterium stephanolepidis.</title>
        <authorList>
            <person name="Fukano H."/>
            <person name="Yoshida M."/>
            <person name="Katayama Y."/>
            <person name="Omatsu T."/>
            <person name="Mizutani T."/>
            <person name="Kurata O."/>
            <person name="Wada S."/>
            <person name="Hoshino Y."/>
        </authorList>
    </citation>
    <scope>NUCLEOTIDE SEQUENCE [LARGE SCALE GENOMIC DNA]</scope>
    <source>
        <strain evidence="8">NJB0901</strain>
    </source>
</reference>
<dbReference type="PANTHER" id="PTHR43701">
    <property type="entry name" value="MEMBRANE TRANSPORTER PROTEIN MJ0441-RELATED"/>
    <property type="match status" value="1"/>
</dbReference>
<evidence type="ECO:0000256" key="6">
    <source>
        <dbReference type="RuleBase" id="RU363041"/>
    </source>
</evidence>
<dbReference type="AlphaFoldDB" id="A0A1Z4EU11"/>
<dbReference type="KEGG" id="mste:MSTE_01124"/>
<dbReference type="Proteomes" id="UP000217954">
    <property type="component" value="Chromosome"/>
</dbReference>
<dbReference type="Pfam" id="PF01925">
    <property type="entry name" value="TauE"/>
    <property type="match status" value="2"/>
</dbReference>
<organism evidence="7 8">
    <name type="scientific">[Mycobacterium] stephanolepidis</name>
    <dbReference type="NCBI Taxonomy" id="1520670"/>
    <lineage>
        <taxon>Bacteria</taxon>
        <taxon>Bacillati</taxon>
        <taxon>Actinomycetota</taxon>
        <taxon>Actinomycetes</taxon>
        <taxon>Mycobacteriales</taxon>
        <taxon>Mycobacteriaceae</taxon>
        <taxon>Mycobacteroides</taxon>
    </lineage>
</organism>
<feature type="transmembrane region" description="Helical" evidence="6">
    <location>
        <begin position="246"/>
        <end position="264"/>
    </location>
</feature>
<comment type="subcellular location">
    <subcellularLocation>
        <location evidence="6">Cell membrane</location>
        <topology evidence="6">Multi-pass membrane protein</topology>
    </subcellularLocation>
    <subcellularLocation>
        <location evidence="1">Membrane</location>
        <topology evidence="1">Multi-pass membrane protein</topology>
    </subcellularLocation>
</comment>
<feature type="transmembrane region" description="Helical" evidence="6">
    <location>
        <begin position="107"/>
        <end position="130"/>
    </location>
</feature>
<protein>
    <recommendedName>
        <fullName evidence="6">Probable membrane transporter protein</fullName>
    </recommendedName>
</protein>
<feature type="transmembrane region" description="Helical" evidence="6">
    <location>
        <begin position="142"/>
        <end position="161"/>
    </location>
</feature>
<dbReference type="RefSeq" id="WP_269458227.1">
    <property type="nucleotide sequence ID" value="NZ_AP018165.1"/>
</dbReference>
<dbReference type="InterPro" id="IPR051598">
    <property type="entry name" value="TSUP/Inactive_protease-like"/>
</dbReference>
<dbReference type="InterPro" id="IPR002781">
    <property type="entry name" value="TM_pro_TauE-like"/>
</dbReference>
<sequence length="290" mass="28738">MTGDSGPRPSLATLARIGVLGGMSGGLLGGGTGVITVPSLARATTLSRAVIHGTSTLPNVSAVIAGSTVYALHGAKVDLVAGAGLMAGGVIGAVVGAKLVSRIPEWILKALFVFVLLATALKLLLSAAGIDPSAGEALLPDAVLAHVPSVIAIGAVVGFLVGAWSAALGLGGGLLTVPAMLGLFGSDLHVAEGTSLMVMLPNALVAATTYLRQGTADAPIGFRLAAFALPGTVIGALLALALNARWLALVFGSYLVFIAVREIVRVFTNSPARTTKKPSPAPASQACVGG</sequence>
<keyword evidence="5 6" id="KW-0472">Membrane</keyword>
<evidence type="ECO:0000256" key="5">
    <source>
        <dbReference type="ARBA" id="ARBA00023136"/>
    </source>
</evidence>
<dbReference type="EMBL" id="AP018165">
    <property type="protein sequence ID" value="BAX96456.1"/>
    <property type="molecule type" value="Genomic_DNA"/>
</dbReference>
<evidence type="ECO:0000256" key="4">
    <source>
        <dbReference type="ARBA" id="ARBA00022989"/>
    </source>
</evidence>
<reference evidence="7 8" key="2">
    <citation type="journal article" date="2017" name="Int. J. Syst. Evol. Microbiol.">
        <title>Mycobacterium stephanolepidis sp. nov., a rapidly growing species related to Mycobacterium chelonae, isolated from marine teleost fish, Stephanolepis cirrhifer.</title>
        <authorList>
            <person name="Fukano H."/>
            <person name="Wada S."/>
            <person name="Kurata O."/>
            <person name="Katayama K."/>
            <person name="Fujiwara N."/>
            <person name="Hoshino Y."/>
        </authorList>
    </citation>
    <scope>NUCLEOTIDE SEQUENCE [LARGE SCALE GENOMIC DNA]</scope>
    <source>
        <strain evidence="7 8">NJB0901</strain>
    </source>
</reference>
<keyword evidence="3 6" id="KW-0812">Transmembrane</keyword>
<proteinExistence type="inferred from homology"/>
<keyword evidence="6" id="KW-1003">Cell membrane</keyword>
<feature type="transmembrane region" description="Helical" evidence="6">
    <location>
        <begin position="79"/>
        <end position="100"/>
    </location>
</feature>
<dbReference type="GO" id="GO:0005886">
    <property type="term" value="C:plasma membrane"/>
    <property type="evidence" value="ECO:0007669"/>
    <property type="project" value="UniProtKB-SubCell"/>
</dbReference>
<evidence type="ECO:0000313" key="7">
    <source>
        <dbReference type="EMBL" id="BAX96456.1"/>
    </source>
</evidence>
<accession>A0A1Z4EU11</accession>
<name>A0A1Z4EU11_9MYCO</name>
<evidence type="ECO:0000256" key="1">
    <source>
        <dbReference type="ARBA" id="ARBA00004141"/>
    </source>
</evidence>
<gene>
    <name evidence="7" type="ORF">MSTE_01124</name>
</gene>
<evidence type="ECO:0000256" key="3">
    <source>
        <dbReference type="ARBA" id="ARBA00022692"/>
    </source>
</evidence>
<feature type="transmembrane region" description="Helical" evidence="6">
    <location>
        <begin position="14"/>
        <end position="37"/>
    </location>
</feature>
<comment type="similarity">
    <text evidence="2 6">Belongs to the 4-toluene sulfonate uptake permease (TSUP) (TC 2.A.102) family.</text>
</comment>
<keyword evidence="8" id="KW-1185">Reference proteome</keyword>
<evidence type="ECO:0000313" key="8">
    <source>
        <dbReference type="Proteomes" id="UP000217954"/>
    </source>
</evidence>
<dbReference type="PANTHER" id="PTHR43701:SF2">
    <property type="entry name" value="MEMBRANE TRANSPORTER PROTEIN YJNA-RELATED"/>
    <property type="match status" value="1"/>
</dbReference>
<feature type="transmembrane region" description="Helical" evidence="6">
    <location>
        <begin position="49"/>
        <end position="73"/>
    </location>
</feature>
<feature type="transmembrane region" description="Helical" evidence="6">
    <location>
        <begin position="220"/>
        <end position="240"/>
    </location>
</feature>
<evidence type="ECO:0000256" key="2">
    <source>
        <dbReference type="ARBA" id="ARBA00009142"/>
    </source>
</evidence>